<name>A0A841TCZ9_9BACL</name>
<evidence type="ECO:0000256" key="11">
    <source>
        <dbReference type="SAM" id="MobiDB-lite"/>
    </source>
</evidence>
<dbReference type="SUPFAM" id="SSF55620">
    <property type="entry name" value="Tetrahydrobiopterin biosynthesis enzymes-like"/>
    <property type="match status" value="1"/>
</dbReference>
<evidence type="ECO:0000256" key="9">
    <source>
        <dbReference type="ARBA" id="ARBA00031449"/>
    </source>
</evidence>
<dbReference type="Gene3D" id="3.30.479.10">
    <property type="entry name" value="6-pyruvoyl tetrahydropterin synthase/QueD"/>
    <property type="match status" value="1"/>
</dbReference>
<dbReference type="Proteomes" id="UP000574133">
    <property type="component" value="Unassembled WGS sequence"/>
</dbReference>
<evidence type="ECO:0000256" key="5">
    <source>
        <dbReference type="ARBA" id="ARBA00018141"/>
    </source>
</evidence>
<evidence type="ECO:0000256" key="8">
    <source>
        <dbReference type="ARBA" id="ARBA00023239"/>
    </source>
</evidence>
<feature type="region of interest" description="Disordered" evidence="11">
    <location>
        <begin position="138"/>
        <end position="173"/>
    </location>
</feature>
<gene>
    <name evidence="12" type="ORF">H4Q31_16555</name>
</gene>
<dbReference type="EMBL" id="JACJVN010000063">
    <property type="protein sequence ID" value="MBB6678902.1"/>
    <property type="molecule type" value="Genomic_DNA"/>
</dbReference>
<evidence type="ECO:0000256" key="10">
    <source>
        <dbReference type="ARBA" id="ARBA00048807"/>
    </source>
</evidence>
<evidence type="ECO:0000256" key="3">
    <source>
        <dbReference type="ARBA" id="ARBA00008900"/>
    </source>
</evidence>
<dbReference type="InterPro" id="IPR038418">
    <property type="entry name" value="6-PTP_synth/QueD_sf"/>
</dbReference>
<dbReference type="AlphaFoldDB" id="A0A841TCZ9"/>
<dbReference type="PANTHER" id="PTHR12589:SF7">
    <property type="entry name" value="6-PYRUVOYL TETRAHYDROBIOPTERIN SYNTHASE"/>
    <property type="match status" value="1"/>
</dbReference>
<evidence type="ECO:0000313" key="12">
    <source>
        <dbReference type="EMBL" id="MBB6678902.1"/>
    </source>
</evidence>
<sequence length="173" mass="19725">MLQQIYPTVAHPYPYELNKDLQFAAAHYVPSEAAGKCQRMHGHTYFANITIAGDMLDSSGFLVNFAEVKKLIHDRFDHTVLNEDTDSFSNETPDRFPTTEVVARTIAELVQAHLDRTENKPVVVQVFLRETPTSYIVYRPNSQPKPQLQPEPQQPNLQSQPQPHLQLKEGDSR</sequence>
<evidence type="ECO:0000256" key="2">
    <source>
        <dbReference type="ARBA" id="ARBA00005061"/>
    </source>
</evidence>
<evidence type="ECO:0000256" key="6">
    <source>
        <dbReference type="ARBA" id="ARBA00022723"/>
    </source>
</evidence>
<organism evidence="12 13">
    <name type="scientific">Cohnella lubricantis</name>
    <dbReference type="NCBI Taxonomy" id="2163172"/>
    <lineage>
        <taxon>Bacteria</taxon>
        <taxon>Bacillati</taxon>
        <taxon>Bacillota</taxon>
        <taxon>Bacilli</taxon>
        <taxon>Bacillales</taxon>
        <taxon>Paenibacillaceae</taxon>
        <taxon>Cohnella</taxon>
    </lineage>
</organism>
<dbReference type="Pfam" id="PF01242">
    <property type="entry name" value="PTPS"/>
    <property type="match status" value="1"/>
</dbReference>
<keyword evidence="6" id="KW-0479">Metal-binding</keyword>
<comment type="cofactor">
    <cofactor evidence="1">
        <name>Zn(2+)</name>
        <dbReference type="ChEBI" id="CHEBI:29105"/>
    </cofactor>
</comment>
<dbReference type="UniPathway" id="UPA00391"/>
<dbReference type="InterPro" id="IPR007115">
    <property type="entry name" value="6-PTP_synth/QueD"/>
</dbReference>
<dbReference type="PANTHER" id="PTHR12589">
    <property type="entry name" value="PYRUVOYL TETRAHYDROBIOPTERIN SYNTHASE"/>
    <property type="match status" value="1"/>
</dbReference>
<dbReference type="EC" id="4.1.2.50" evidence="4"/>
<comment type="caution">
    <text evidence="12">The sequence shown here is derived from an EMBL/GenBank/DDBJ whole genome shotgun (WGS) entry which is preliminary data.</text>
</comment>
<comment type="pathway">
    <text evidence="2">Purine metabolism; 7-cyano-7-deazaguanine biosynthesis.</text>
</comment>
<keyword evidence="8" id="KW-0456">Lyase</keyword>
<accession>A0A841TCZ9</accession>
<evidence type="ECO:0000256" key="7">
    <source>
        <dbReference type="ARBA" id="ARBA00022833"/>
    </source>
</evidence>
<comment type="similarity">
    <text evidence="3">Belongs to the PTPS family. QueD subfamily.</text>
</comment>
<evidence type="ECO:0000256" key="4">
    <source>
        <dbReference type="ARBA" id="ARBA00012982"/>
    </source>
</evidence>
<evidence type="ECO:0000256" key="1">
    <source>
        <dbReference type="ARBA" id="ARBA00001947"/>
    </source>
</evidence>
<protein>
    <recommendedName>
        <fullName evidence="5">6-carboxy-5,6,7,8-tetrahydropterin synthase</fullName>
        <ecNumber evidence="4">4.1.2.50</ecNumber>
    </recommendedName>
    <alternativeName>
        <fullName evidence="9">Queuosine biosynthesis protein QueD</fullName>
    </alternativeName>
</protein>
<proteinExistence type="inferred from homology"/>
<dbReference type="GO" id="GO:0046872">
    <property type="term" value="F:metal ion binding"/>
    <property type="evidence" value="ECO:0007669"/>
    <property type="project" value="UniProtKB-KW"/>
</dbReference>
<feature type="compositionally biased region" description="Low complexity" evidence="11">
    <location>
        <begin position="154"/>
        <end position="165"/>
    </location>
</feature>
<evidence type="ECO:0000313" key="13">
    <source>
        <dbReference type="Proteomes" id="UP000574133"/>
    </source>
</evidence>
<comment type="catalytic activity">
    <reaction evidence="10">
        <text>7,8-dihydroneopterin 3'-triphosphate + H2O = 6-carboxy-5,6,7,8-tetrahydropterin + triphosphate + acetaldehyde + 2 H(+)</text>
        <dbReference type="Rhea" id="RHEA:27966"/>
        <dbReference type="ChEBI" id="CHEBI:15343"/>
        <dbReference type="ChEBI" id="CHEBI:15377"/>
        <dbReference type="ChEBI" id="CHEBI:15378"/>
        <dbReference type="ChEBI" id="CHEBI:18036"/>
        <dbReference type="ChEBI" id="CHEBI:58462"/>
        <dbReference type="ChEBI" id="CHEBI:61032"/>
        <dbReference type="EC" id="4.1.2.50"/>
    </reaction>
</comment>
<keyword evidence="7" id="KW-0862">Zinc</keyword>
<reference evidence="12 13" key="1">
    <citation type="submission" date="2020-08" db="EMBL/GenBank/DDBJ databases">
        <title>Cohnella phylogeny.</title>
        <authorList>
            <person name="Dunlap C."/>
        </authorList>
    </citation>
    <scope>NUCLEOTIDE SEQUENCE [LARGE SCALE GENOMIC DNA]</scope>
    <source>
        <strain evidence="12 13">DSM 103658</strain>
    </source>
</reference>
<dbReference type="GO" id="GO:0070497">
    <property type="term" value="F:6-carboxytetrahydropterin synthase activity"/>
    <property type="evidence" value="ECO:0007669"/>
    <property type="project" value="UniProtKB-EC"/>
</dbReference>
<keyword evidence="13" id="KW-1185">Reference proteome</keyword>